<feature type="transmembrane region" description="Helical" evidence="7">
    <location>
        <begin position="89"/>
        <end position="110"/>
    </location>
</feature>
<evidence type="ECO:0000256" key="1">
    <source>
        <dbReference type="ARBA" id="ARBA00004651"/>
    </source>
</evidence>
<evidence type="ECO:0000256" key="3">
    <source>
        <dbReference type="ARBA" id="ARBA00022475"/>
    </source>
</evidence>
<protein>
    <submittedName>
        <fullName evidence="8">DUF350 domain-containing protein</fullName>
    </submittedName>
</protein>
<feature type="transmembrane region" description="Helical" evidence="7">
    <location>
        <begin position="20"/>
        <end position="40"/>
    </location>
</feature>
<evidence type="ECO:0000256" key="4">
    <source>
        <dbReference type="ARBA" id="ARBA00022692"/>
    </source>
</evidence>
<evidence type="ECO:0000313" key="8">
    <source>
        <dbReference type="EMBL" id="QGM98626.1"/>
    </source>
</evidence>
<sequence>MLRPDSAKRGPAVPDFLSGLLAFAVYFAGAVGFCAVYCLVYTRVTRHDEFALIVEEQSASAAIAFGGSLLGFAIALAGAIHHTGSIPEFAMWGFVALMTQLIAYALARLAYSGLSRAIEENVLAAAIWVAAVSVSAGLLSAACMSP</sequence>
<keyword evidence="5 7" id="KW-1133">Transmembrane helix</keyword>
<dbReference type="KEGG" id="mpar:F7D14_14830"/>
<accession>A0A6B8M7V3</accession>
<dbReference type="EMBL" id="CP044331">
    <property type="protein sequence ID" value="QGM98626.1"/>
    <property type="molecule type" value="Genomic_DNA"/>
</dbReference>
<keyword evidence="3" id="KW-1003">Cell membrane</keyword>
<dbReference type="InterPro" id="IPR007140">
    <property type="entry name" value="DUF350"/>
</dbReference>
<comment type="similarity">
    <text evidence="2">Belongs to the UPF0719 family.</text>
</comment>
<keyword evidence="6 7" id="KW-0472">Membrane</keyword>
<dbReference type="Pfam" id="PF03994">
    <property type="entry name" value="DUF350"/>
    <property type="match status" value="1"/>
</dbReference>
<dbReference type="GO" id="GO:0005886">
    <property type="term" value="C:plasma membrane"/>
    <property type="evidence" value="ECO:0007669"/>
    <property type="project" value="UniProtKB-SubCell"/>
</dbReference>
<organism evidence="8 9">
    <name type="scientific">Methylocystis parvus</name>
    <dbReference type="NCBI Taxonomy" id="134"/>
    <lineage>
        <taxon>Bacteria</taxon>
        <taxon>Pseudomonadati</taxon>
        <taxon>Pseudomonadota</taxon>
        <taxon>Alphaproteobacteria</taxon>
        <taxon>Hyphomicrobiales</taxon>
        <taxon>Methylocystaceae</taxon>
        <taxon>Methylocystis</taxon>
    </lineage>
</organism>
<evidence type="ECO:0000256" key="6">
    <source>
        <dbReference type="ARBA" id="ARBA00023136"/>
    </source>
</evidence>
<dbReference type="PANTHER" id="PTHR40043:SF1">
    <property type="entry name" value="UPF0719 INNER MEMBRANE PROTEIN YJFL"/>
    <property type="match status" value="1"/>
</dbReference>
<feature type="transmembrane region" description="Helical" evidence="7">
    <location>
        <begin position="122"/>
        <end position="142"/>
    </location>
</feature>
<gene>
    <name evidence="8" type="ORF">F7D14_14830</name>
</gene>
<dbReference type="Proteomes" id="UP000422569">
    <property type="component" value="Chromosome"/>
</dbReference>
<dbReference type="PANTHER" id="PTHR40043">
    <property type="entry name" value="UPF0719 INNER MEMBRANE PROTEIN YJFL"/>
    <property type="match status" value="1"/>
</dbReference>
<evidence type="ECO:0000313" key="9">
    <source>
        <dbReference type="Proteomes" id="UP000422569"/>
    </source>
</evidence>
<feature type="transmembrane region" description="Helical" evidence="7">
    <location>
        <begin position="61"/>
        <end position="83"/>
    </location>
</feature>
<keyword evidence="9" id="KW-1185">Reference proteome</keyword>
<evidence type="ECO:0000256" key="7">
    <source>
        <dbReference type="SAM" id="Phobius"/>
    </source>
</evidence>
<evidence type="ECO:0000256" key="5">
    <source>
        <dbReference type="ARBA" id="ARBA00022989"/>
    </source>
</evidence>
<proteinExistence type="inferred from homology"/>
<keyword evidence="4 7" id="KW-0812">Transmembrane</keyword>
<evidence type="ECO:0000256" key="2">
    <source>
        <dbReference type="ARBA" id="ARBA00005779"/>
    </source>
</evidence>
<reference evidence="8 9" key="1">
    <citation type="submission" date="2019-09" db="EMBL/GenBank/DDBJ databases">
        <title>Isolation and complete genome sequencing of Methylocystis species.</title>
        <authorList>
            <person name="Rumah B.L."/>
            <person name="Stead C.E."/>
            <person name="Stevens B.C."/>
            <person name="Minton N.P."/>
            <person name="Grosse-Honebrink A."/>
            <person name="Zhang Y."/>
        </authorList>
    </citation>
    <scope>NUCLEOTIDE SEQUENCE [LARGE SCALE GENOMIC DNA]</scope>
    <source>
        <strain evidence="8 9">BRCS2</strain>
    </source>
</reference>
<dbReference type="AlphaFoldDB" id="A0A6B8M7V3"/>
<comment type="subcellular location">
    <subcellularLocation>
        <location evidence="1">Cell membrane</location>
        <topology evidence="1">Multi-pass membrane protein</topology>
    </subcellularLocation>
</comment>
<name>A0A6B8M7V3_9HYPH</name>